<organism evidence="3 4">
    <name type="scientific">Thiomicrorhabdus lithotrophica</name>
    <dbReference type="NCBI Taxonomy" id="2949997"/>
    <lineage>
        <taxon>Bacteria</taxon>
        <taxon>Pseudomonadati</taxon>
        <taxon>Pseudomonadota</taxon>
        <taxon>Gammaproteobacteria</taxon>
        <taxon>Thiotrichales</taxon>
        <taxon>Piscirickettsiaceae</taxon>
        <taxon>Thiomicrorhabdus</taxon>
    </lineage>
</organism>
<dbReference type="Proteomes" id="UP001222275">
    <property type="component" value="Chromosome"/>
</dbReference>
<dbReference type="CDD" id="cd00090">
    <property type="entry name" value="HTH_ARSR"/>
    <property type="match status" value="1"/>
</dbReference>
<dbReference type="SUPFAM" id="SSF46785">
    <property type="entry name" value="Winged helix' DNA-binding domain"/>
    <property type="match status" value="1"/>
</dbReference>
<dbReference type="InterPro" id="IPR001763">
    <property type="entry name" value="Rhodanese-like_dom"/>
</dbReference>
<dbReference type="PANTHER" id="PTHR43031:SF18">
    <property type="entry name" value="RHODANESE-RELATED SULFURTRANSFERASES"/>
    <property type="match status" value="1"/>
</dbReference>
<gene>
    <name evidence="3" type="ORF">NR989_00550</name>
</gene>
<name>A0ABY8CDC2_9GAMM</name>
<dbReference type="Gene3D" id="1.10.10.10">
    <property type="entry name" value="Winged helix-like DNA-binding domain superfamily/Winged helix DNA-binding domain"/>
    <property type="match status" value="1"/>
</dbReference>
<dbReference type="Pfam" id="PF00581">
    <property type="entry name" value="Rhodanese"/>
    <property type="match status" value="1"/>
</dbReference>
<evidence type="ECO:0000313" key="3">
    <source>
        <dbReference type="EMBL" id="WEJ62767.1"/>
    </source>
</evidence>
<dbReference type="InterPro" id="IPR036388">
    <property type="entry name" value="WH-like_DNA-bd_sf"/>
</dbReference>
<accession>A0ABY8CDC2</accession>
<dbReference type="RefSeq" id="WP_275595023.1">
    <property type="nucleotide sequence ID" value="NZ_CP102381.1"/>
</dbReference>
<dbReference type="SUPFAM" id="SSF52821">
    <property type="entry name" value="Rhodanese/Cell cycle control phosphatase"/>
    <property type="match status" value="1"/>
</dbReference>
<dbReference type="EMBL" id="CP102381">
    <property type="protein sequence ID" value="WEJ62767.1"/>
    <property type="molecule type" value="Genomic_DNA"/>
</dbReference>
<dbReference type="InterPro" id="IPR001845">
    <property type="entry name" value="HTH_ArsR_DNA-bd_dom"/>
</dbReference>
<feature type="domain" description="Rhodanese" evidence="1">
    <location>
        <begin position="132"/>
        <end position="217"/>
    </location>
</feature>
<protein>
    <submittedName>
        <fullName evidence="3">Metalloregulator ArsR/SmtB family transcription factor</fullName>
    </submittedName>
</protein>
<dbReference type="InterPro" id="IPR011991">
    <property type="entry name" value="ArsR-like_HTH"/>
</dbReference>
<dbReference type="NCBIfam" id="NF033788">
    <property type="entry name" value="HTH_metalloreg"/>
    <property type="match status" value="1"/>
</dbReference>
<dbReference type="SMART" id="SM00418">
    <property type="entry name" value="HTH_ARSR"/>
    <property type="match status" value="1"/>
</dbReference>
<dbReference type="PROSITE" id="PS50206">
    <property type="entry name" value="RHODANESE_3"/>
    <property type="match status" value="1"/>
</dbReference>
<dbReference type="InterPro" id="IPR036873">
    <property type="entry name" value="Rhodanese-like_dom_sf"/>
</dbReference>
<evidence type="ECO:0000259" key="1">
    <source>
        <dbReference type="PROSITE" id="PS50206"/>
    </source>
</evidence>
<dbReference type="Pfam" id="PF01022">
    <property type="entry name" value="HTH_5"/>
    <property type="match status" value="1"/>
</dbReference>
<sequence length="218" mass="24475">MDTCETNLKICLFEQLAQMGKSLGHANRLLILDILAQAPTQVEVLSKKLGLSVANVSKHLQQLKQAGLVINEVNGALRIYRLSDPAIVPLIQAMRQVAENQMTEVSTILNEKLHPRAPLMPFNPKELKKALQNNQVTLLDVRPQDEYQAGHIEGAVNIPIEQLNQNISTLSKDKPVVVYCRGPYCLWSYEAVENLTKQDIQASRMPDGFPEWAFDQHN</sequence>
<evidence type="ECO:0000259" key="2">
    <source>
        <dbReference type="PROSITE" id="PS50987"/>
    </source>
</evidence>
<keyword evidence="4" id="KW-1185">Reference proteome</keyword>
<reference evidence="3 4" key="1">
    <citation type="submission" date="2022-06" db="EMBL/GenBank/DDBJ databases">
        <title>Thiomicrohabdus sp. nov, an obligately chemolithoautotrophic, sulfur-oxidizing bacterium isolated from beach of Guanyin Mountain. Amoy.</title>
        <authorList>
            <person name="Zhu H."/>
        </authorList>
    </citation>
    <scope>NUCLEOTIDE SEQUENCE [LARGE SCALE GENOMIC DNA]</scope>
    <source>
        <strain evidence="3 4">XGS-01</strain>
    </source>
</reference>
<dbReference type="PROSITE" id="PS50987">
    <property type="entry name" value="HTH_ARSR_2"/>
    <property type="match status" value="1"/>
</dbReference>
<dbReference type="Gene3D" id="3.40.250.10">
    <property type="entry name" value="Rhodanese-like domain"/>
    <property type="match status" value="1"/>
</dbReference>
<dbReference type="SMART" id="SM00450">
    <property type="entry name" value="RHOD"/>
    <property type="match status" value="1"/>
</dbReference>
<dbReference type="CDD" id="cd00158">
    <property type="entry name" value="RHOD"/>
    <property type="match status" value="1"/>
</dbReference>
<dbReference type="PRINTS" id="PR00778">
    <property type="entry name" value="HTHARSR"/>
</dbReference>
<evidence type="ECO:0000313" key="4">
    <source>
        <dbReference type="Proteomes" id="UP001222275"/>
    </source>
</evidence>
<proteinExistence type="predicted"/>
<dbReference type="InterPro" id="IPR036390">
    <property type="entry name" value="WH_DNA-bd_sf"/>
</dbReference>
<feature type="domain" description="HTH arsR-type" evidence="2">
    <location>
        <begin position="8"/>
        <end position="102"/>
    </location>
</feature>
<dbReference type="InterPro" id="IPR050229">
    <property type="entry name" value="GlpE_sulfurtransferase"/>
</dbReference>
<dbReference type="PANTHER" id="PTHR43031">
    <property type="entry name" value="FAD-DEPENDENT OXIDOREDUCTASE"/>
    <property type="match status" value="1"/>
</dbReference>